<feature type="compositionally biased region" description="Polar residues" evidence="8">
    <location>
        <begin position="689"/>
        <end position="703"/>
    </location>
</feature>
<keyword evidence="11" id="KW-1185">Reference proteome</keyword>
<dbReference type="Gene3D" id="4.10.240.10">
    <property type="entry name" value="Zn(2)-C6 fungal-type DNA-binding domain"/>
    <property type="match status" value="1"/>
</dbReference>
<evidence type="ECO:0000259" key="9">
    <source>
        <dbReference type="PROSITE" id="PS50048"/>
    </source>
</evidence>
<evidence type="ECO:0000256" key="4">
    <source>
        <dbReference type="ARBA" id="ARBA00023015"/>
    </source>
</evidence>
<dbReference type="GO" id="GO:0005634">
    <property type="term" value="C:nucleus"/>
    <property type="evidence" value="ECO:0007669"/>
    <property type="project" value="UniProtKB-SubCell"/>
</dbReference>
<dbReference type="GO" id="GO:0045944">
    <property type="term" value="P:positive regulation of transcription by RNA polymerase II"/>
    <property type="evidence" value="ECO:0007669"/>
    <property type="project" value="TreeGrafter"/>
</dbReference>
<feature type="compositionally biased region" description="Low complexity" evidence="8">
    <location>
        <begin position="671"/>
        <end position="684"/>
    </location>
</feature>
<dbReference type="Proteomes" id="UP000053573">
    <property type="component" value="Unassembled WGS sequence"/>
</dbReference>
<sequence length="824" mass="92590">MAATNIKQPFTDLWKKSPQKTPARSGEVANGRIAHTLTACTRCRQRKSRCDPGIPRCEPCQRSNAKCVYYDPARNRTISRTYILQLRERIKMLSQELAQVESEISHCPDAELMVRGAGLIRFKETDEPRFLGPSSGITITRLVMEMAKQNTDSKSIKEVVNEATAQEIKYAFTQESQKPTSKIYPMISSVAEPNLPPRELTYRLVDIFMAKAQYMLPTLHEPSFRREIDTVLDGSQDPCHNFQSRLVIAISMQKLSPQYAGLADSYYLAALPFLDSSIKRMDISTLQCLALIAQYSLLTPTRTAAYWVVGVAVKICQDLGLTDEATITKASSGPLDCLELDMRRRLFWIITSMEYGLSHSLGRPSAFGITHDHINVEFFSMVDDRFITRGGILPGSQPIMKKCIAIHFFKMRLLQAEIRRTLYLKKRDRPYDDNDPWFTNMLAKLDHWVASCPKNDEGSGLSELWFQGRRNTMIVFMFRPSPQVPEPSLDAARMCYDASVFNIKMHKTQVDTNSVDLTWIFTQSVFMALNTVLWSLSYPEIRQEHPIDEVQGHIAIALEVIIVSAERWPGVESALQLYRSLIAGCLRAYGTDESFVVQSPSNRPSPSSSHEVTTPPSVSSPRSDATISVSSTRHTTIDERVTPDPSPSLSHANPNIVNHPQPYPVCVGRNSSPESPTATPSSAPFISQPKYQESTQPREAVATTSSYAPPVANQNDAPFDPNSLYNHFPSVLPGLQHWDPNYTAASTTAGHLTYSNANVDPMFWLGSIGDQYSQFFNQPYPTDVRGRSLTQEEHIELMANLVQNPPEVSYHSSEPMVYYNCEMP</sequence>
<evidence type="ECO:0000256" key="6">
    <source>
        <dbReference type="ARBA" id="ARBA00023163"/>
    </source>
</evidence>
<evidence type="ECO:0000256" key="3">
    <source>
        <dbReference type="ARBA" id="ARBA00022833"/>
    </source>
</evidence>
<evidence type="ECO:0000256" key="8">
    <source>
        <dbReference type="SAM" id="MobiDB-lite"/>
    </source>
</evidence>
<feature type="region of interest" description="Disordered" evidence="8">
    <location>
        <begin position="1"/>
        <end position="25"/>
    </location>
</feature>
<dbReference type="GO" id="GO:0043565">
    <property type="term" value="F:sequence-specific DNA binding"/>
    <property type="evidence" value="ECO:0007669"/>
    <property type="project" value="TreeGrafter"/>
</dbReference>
<feature type="compositionally biased region" description="Polar residues" evidence="8">
    <location>
        <begin position="647"/>
        <end position="658"/>
    </location>
</feature>
<dbReference type="PANTHER" id="PTHR47782">
    <property type="entry name" value="ZN(II)2CYS6 TRANSCRIPTION FACTOR (EUROFUNG)-RELATED"/>
    <property type="match status" value="1"/>
</dbReference>
<name>A0A0H1BHA8_9EURO</name>
<dbReference type="Pfam" id="PF04082">
    <property type="entry name" value="Fungal_trans"/>
    <property type="match status" value="1"/>
</dbReference>
<dbReference type="AlphaFoldDB" id="A0A0H1BHA8"/>
<dbReference type="OrthoDB" id="5416384at2759"/>
<evidence type="ECO:0000256" key="1">
    <source>
        <dbReference type="ARBA" id="ARBA00004123"/>
    </source>
</evidence>
<feature type="region of interest" description="Disordered" evidence="8">
    <location>
        <begin position="596"/>
        <end position="703"/>
    </location>
</feature>
<evidence type="ECO:0000313" key="11">
    <source>
        <dbReference type="Proteomes" id="UP000053573"/>
    </source>
</evidence>
<comment type="caution">
    <text evidence="10">The sequence shown here is derived from an EMBL/GenBank/DDBJ whole genome shotgun (WGS) entry which is preliminary data.</text>
</comment>
<dbReference type="FunFam" id="4.10.240.10:FF:000023">
    <property type="entry name" value="Fungal specific transcription factor"/>
    <property type="match status" value="1"/>
</dbReference>
<feature type="compositionally biased region" description="Low complexity" evidence="8">
    <location>
        <begin position="599"/>
        <end position="623"/>
    </location>
</feature>
<dbReference type="InterPro" id="IPR036864">
    <property type="entry name" value="Zn2-C6_fun-type_DNA-bd_sf"/>
</dbReference>
<organism evidence="10 11">
    <name type="scientific">Blastomyces silverae</name>
    <dbReference type="NCBI Taxonomy" id="2060906"/>
    <lineage>
        <taxon>Eukaryota</taxon>
        <taxon>Fungi</taxon>
        <taxon>Dikarya</taxon>
        <taxon>Ascomycota</taxon>
        <taxon>Pezizomycotina</taxon>
        <taxon>Eurotiomycetes</taxon>
        <taxon>Eurotiomycetidae</taxon>
        <taxon>Onygenales</taxon>
        <taxon>Ajellomycetaceae</taxon>
        <taxon>Blastomyces</taxon>
    </lineage>
</organism>
<dbReference type="CDD" id="cd00067">
    <property type="entry name" value="GAL4"/>
    <property type="match status" value="1"/>
</dbReference>
<keyword evidence="2" id="KW-0479">Metal-binding</keyword>
<keyword evidence="6" id="KW-0804">Transcription</keyword>
<evidence type="ECO:0000256" key="7">
    <source>
        <dbReference type="ARBA" id="ARBA00023242"/>
    </source>
</evidence>
<dbReference type="GO" id="GO:0000981">
    <property type="term" value="F:DNA-binding transcription factor activity, RNA polymerase II-specific"/>
    <property type="evidence" value="ECO:0007669"/>
    <property type="project" value="InterPro"/>
</dbReference>
<comment type="subcellular location">
    <subcellularLocation>
        <location evidence="1">Nucleus</location>
    </subcellularLocation>
</comment>
<dbReference type="PROSITE" id="PS00463">
    <property type="entry name" value="ZN2_CY6_FUNGAL_1"/>
    <property type="match status" value="1"/>
</dbReference>
<evidence type="ECO:0000256" key="5">
    <source>
        <dbReference type="ARBA" id="ARBA00023125"/>
    </source>
</evidence>
<proteinExistence type="predicted"/>
<dbReference type="PANTHER" id="PTHR47782:SF8">
    <property type="entry name" value="ZN(II)2CYS6 TRANSCRIPTION FACTOR (EUROFUNG)"/>
    <property type="match status" value="1"/>
</dbReference>
<keyword evidence="5" id="KW-0238">DNA-binding</keyword>
<dbReference type="InterPro" id="IPR001138">
    <property type="entry name" value="Zn2Cys6_DnaBD"/>
</dbReference>
<accession>A0A0H1BHA8</accession>
<evidence type="ECO:0000256" key="2">
    <source>
        <dbReference type="ARBA" id="ARBA00022723"/>
    </source>
</evidence>
<dbReference type="SUPFAM" id="SSF57701">
    <property type="entry name" value="Zn2/Cys6 DNA-binding domain"/>
    <property type="match status" value="1"/>
</dbReference>
<dbReference type="GO" id="GO:0006351">
    <property type="term" value="P:DNA-templated transcription"/>
    <property type="evidence" value="ECO:0007669"/>
    <property type="project" value="InterPro"/>
</dbReference>
<dbReference type="PROSITE" id="PS50048">
    <property type="entry name" value="ZN2_CY6_FUNGAL_2"/>
    <property type="match status" value="1"/>
</dbReference>
<keyword evidence="3" id="KW-0862">Zinc</keyword>
<dbReference type="InterPro" id="IPR052202">
    <property type="entry name" value="Yeast_MetPath_Reg"/>
</dbReference>
<dbReference type="SMART" id="SM00066">
    <property type="entry name" value="GAL4"/>
    <property type="match status" value="1"/>
</dbReference>
<dbReference type="Pfam" id="PF00172">
    <property type="entry name" value="Zn_clus"/>
    <property type="match status" value="1"/>
</dbReference>
<feature type="compositionally biased region" description="Polar residues" evidence="8">
    <location>
        <begin position="625"/>
        <end position="634"/>
    </location>
</feature>
<dbReference type="EMBL" id="LDEV01001857">
    <property type="protein sequence ID" value="KLJ10879.1"/>
    <property type="molecule type" value="Genomic_DNA"/>
</dbReference>
<dbReference type="CDD" id="cd12148">
    <property type="entry name" value="fungal_TF_MHR"/>
    <property type="match status" value="1"/>
</dbReference>
<keyword evidence="7" id="KW-0539">Nucleus</keyword>
<reference evidence="11" key="1">
    <citation type="journal article" date="2015" name="PLoS Genet.">
        <title>The dynamic genome and transcriptome of the human fungal pathogen Blastomyces and close relative Emmonsia.</title>
        <authorList>
            <person name="Munoz J.F."/>
            <person name="Gauthier G.M."/>
            <person name="Desjardins C.A."/>
            <person name="Gallo J.E."/>
            <person name="Holder J."/>
            <person name="Sullivan T.D."/>
            <person name="Marty A.J."/>
            <person name="Carmen J.C."/>
            <person name="Chen Z."/>
            <person name="Ding L."/>
            <person name="Gujja S."/>
            <person name="Magrini V."/>
            <person name="Misas E."/>
            <person name="Mitreva M."/>
            <person name="Priest M."/>
            <person name="Saif S."/>
            <person name="Whiston E.A."/>
            <person name="Young S."/>
            <person name="Zeng Q."/>
            <person name="Goldman W.E."/>
            <person name="Mardis E.R."/>
            <person name="Taylor J.W."/>
            <person name="McEwen J.G."/>
            <person name="Clay O.K."/>
            <person name="Klein B.S."/>
            <person name="Cuomo C.A."/>
        </authorList>
    </citation>
    <scope>NUCLEOTIDE SEQUENCE [LARGE SCALE GENOMIC DNA]</scope>
    <source>
        <strain evidence="11">UAMH 139</strain>
    </source>
</reference>
<dbReference type="GO" id="GO:0008270">
    <property type="term" value="F:zinc ion binding"/>
    <property type="evidence" value="ECO:0007669"/>
    <property type="project" value="InterPro"/>
</dbReference>
<dbReference type="STRING" id="2060906.A0A0H1BHA8"/>
<dbReference type="SMART" id="SM00906">
    <property type="entry name" value="Fungal_trans"/>
    <property type="match status" value="1"/>
</dbReference>
<keyword evidence="4" id="KW-0805">Transcription regulation</keyword>
<feature type="domain" description="Zn(2)-C6 fungal-type" evidence="9">
    <location>
        <begin position="39"/>
        <end position="69"/>
    </location>
</feature>
<dbReference type="InterPro" id="IPR007219">
    <property type="entry name" value="XnlR_reg_dom"/>
</dbReference>
<protein>
    <recommendedName>
        <fullName evidence="9">Zn(2)-C6 fungal-type domain-containing protein</fullName>
    </recommendedName>
</protein>
<gene>
    <name evidence="10" type="ORF">EMPG_09816</name>
</gene>
<evidence type="ECO:0000313" key="10">
    <source>
        <dbReference type="EMBL" id="KLJ10879.1"/>
    </source>
</evidence>